<feature type="domain" description="SLH" evidence="10">
    <location>
        <begin position="536"/>
        <end position="599"/>
    </location>
</feature>
<feature type="chain" id="PRO_5038493911" description="SLH domain-containing protein" evidence="9">
    <location>
        <begin position="27"/>
        <end position="664"/>
    </location>
</feature>
<evidence type="ECO:0000256" key="7">
    <source>
        <dbReference type="PROSITE-ProRule" id="PRU01240"/>
    </source>
</evidence>
<dbReference type="Pfam" id="PF00082">
    <property type="entry name" value="Peptidase_S8"/>
    <property type="match status" value="1"/>
</dbReference>
<gene>
    <name evidence="11" type="ORF">AVDCRST_MAG20-1902</name>
</gene>
<dbReference type="Gene3D" id="3.40.50.200">
    <property type="entry name" value="Peptidase S8/S53 domain"/>
    <property type="match status" value="1"/>
</dbReference>
<dbReference type="CDD" id="cd07484">
    <property type="entry name" value="Peptidases_S8_Thermitase_like"/>
    <property type="match status" value="1"/>
</dbReference>
<dbReference type="PROSITE" id="PS51892">
    <property type="entry name" value="SUBTILASE"/>
    <property type="match status" value="1"/>
</dbReference>
<feature type="compositionally biased region" description="Pro residues" evidence="8">
    <location>
        <begin position="407"/>
        <end position="452"/>
    </location>
</feature>
<dbReference type="GO" id="GO:0005576">
    <property type="term" value="C:extracellular region"/>
    <property type="evidence" value="ECO:0007669"/>
    <property type="project" value="UniProtKB-SubCell"/>
</dbReference>
<feature type="active site" description="Charge relay system" evidence="7">
    <location>
        <position position="347"/>
    </location>
</feature>
<dbReference type="GO" id="GO:0004252">
    <property type="term" value="F:serine-type endopeptidase activity"/>
    <property type="evidence" value="ECO:0007669"/>
    <property type="project" value="UniProtKB-UniRule"/>
</dbReference>
<protein>
    <recommendedName>
        <fullName evidence="10">SLH domain-containing protein</fullName>
    </recommendedName>
</protein>
<dbReference type="PROSITE" id="PS51272">
    <property type="entry name" value="SLH"/>
    <property type="match status" value="2"/>
</dbReference>
<proteinExistence type="inferred from homology"/>
<keyword evidence="6 7" id="KW-0720">Serine protease</keyword>
<dbReference type="InterPro" id="IPR015500">
    <property type="entry name" value="Peptidase_S8_subtilisin-rel"/>
</dbReference>
<evidence type="ECO:0000256" key="2">
    <source>
        <dbReference type="ARBA" id="ARBA00011073"/>
    </source>
</evidence>
<evidence type="ECO:0000256" key="5">
    <source>
        <dbReference type="ARBA" id="ARBA00022801"/>
    </source>
</evidence>
<dbReference type="PANTHER" id="PTHR43806">
    <property type="entry name" value="PEPTIDASE S8"/>
    <property type="match status" value="1"/>
</dbReference>
<evidence type="ECO:0000256" key="4">
    <source>
        <dbReference type="ARBA" id="ARBA00022670"/>
    </source>
</evidence>
<accession>A0A6J4I7H1</accession>
<comment type="similarity">
    <text evidence="2 7">Belongs to the peptidase S8 family.</text>
</comment>
<evidence type="ECO:0000256" key="3">
    <source>
        <dbReference type="ARBA" id="ARBA00022525"/>
    </source>
</evidence>
<evidence type="ECO:0000313" key="11">
    <source>
        <dbReference type="EMBL" id="CAA9244550.1"/>
    </source>
</evidence>
<evidence type="ECO:0000256" key="8">
    <source>
        <dbReference type="SAM" id="MobiDB-lite"/>
    </source>
</evidence>
<dbReference type="InterPro" id="IPR023828">
    <property type="entry name" value="Peptidase_S8_Ser-AS"/>
</dbReference>
<evidence type="ECO:0000256" key="9">
    <source>
        <dbReference type="SAM" id="SignalP"/>
    </source>
</evidence>
<dbReference type="InterPro" id="IPR034084">
    <property type="entry name" value="Thermitase-like_dom"/>
</dbReference>
<evidence type="ECO:0000256" key="1">
    <source>
        <dbReference type="ARBA" id="ARBA00004613"/>
    </source>
</evidence>
<dbReference type="AlphaFoldDB" id="A0A6J4I7H1"/>
<feature type="active site" description="Charge relay system" evidence="7">
    <location>
        <position position="134"/>
    </location>
</feature>
<dbReference type="InterPro" id="IPR050131">
    <property type="entry name" value="Peptidase_S8_subtilisin-like"/>
</dbReference>
<name>A0A6J4I7H1_9ACTN</name>
<dbReference type="GO" id="GO:0006508">
    <property type="term" value="P:proteolysis"/>
    <property type="evidence" value="ECO:0007669"/>
    <property type="project" value="UniProtKB-KW"/>
</dbReference>
<keyword evidence="5 7" id="KW-0378">Hydrolase</keyword>
<evidence type="ECO:0000259" key="10">
    <source>
        <dbReference type="PROSITE" id="PS51272"/>
    </source>
</evidence>
<sequence length="664" mass="67435">MLSWRTTGVPILALLAVALPVRGATAGAADASAEPVVVRFDGDVQPSQQDDVLADAGYTLVDRLPGSDFALAVPDGGAQDPSPLIDDVEATVAYRAFGVPDDPAYRFQWHLPAIGAASAHDVTKGAGTIVAIIDSGVAYETSGPYVQAPDLAGTRFVPGWDFVDGDAHANDENGHGTHVTGSVAQTTGNGLGAAGVAPSTSIMPLRVLDAAGSGTDFAVAQAIRFAADNGATVANLSLGGQGSSSVMRDAIRYATGKGTVVVAAAGNDGLGVVSYPAAEPEVIAVGAVRFDRTRPAYGNYGSALDIVAPGGDSSVDQNRDSYGDGILQQTFQAGFSDFCLCFMQGTSMATPQVSAVAALVASRGVSDRADIERIVLESASDLGPPGWDQQYGNGLVQAGAAVRAPLPSQPPPAEPPPVEPSPVDPPSEPVTTDPPPTTPGPTDPPPSQPGPTQPVTGGGTPRGIELACPPDDTPASPFTDLAGSVHVPGITCAAWWGVANGRTATTFEPSGPVTRAQLASFVARTLEASGLELPISPPDAFADDGGSVHQPRINQLAALRVVQGRTDGTFAPEAVVTRAEMATFLVRAHDVLAAAPLPAGPDRFVDDDASVHVGNIDKIAAAGLAGGTSATTYAPTAAVQRGQMTTFLSRTIDLFVADGDTAPR</sequence>
<keyword evidence="3" id="KW-0964">Secreted</keyword>
<dbReference type="EMBL" id="CADCSY010000086">
    <property type="protein sequence ID" value="CAA9244550.1"/>
    <property type="molecule type" value="Genomic_DNA"/>
</dbReference>
<dbReference type="SUPFAM" id="SSF52743">
    <property type="entry name" value="Subtilisin-like"/>
    <property type="match status" value="1"/>
</dbReference>
<feature type="signal peptide" evidence="9">
    <location>
        <begin position="1"/>
        <end position="26"/>
    </location>
</feature>
<keyword evidence="4 7" id="KW-0645">Protease</keyword>
<dbReference type="PROSITE" id="PS00138">
    <property type="entry name" value="SUBTILASE_SER"/>
    <property type="match status" value="1"/>
</dbReference>
<dbReference type="PRINTS" id="PR00723">
    <property type="entry name" value="SUBTILISIN"/>
</dbReference>
<dbReference type="Pfam" id="PF00395">
    <property type="entry name" value="SLH"/>
    <property type="match status" value="2"/>
</dbReference>
<dbReference type="InterPro" id="IPR000209">
    <property type="entry name" value="Peptidase_S8/S53_dom"/>
</dbReference>
<feature type="region of interest" description="Disordered" evidence="8">
    <location>
        <begin position="404"/>
        <end position="475"/>
    </location>
</feature>
<reference evidence="11" key="1">
    <citation type="submission" date="2020-02" db="EMBL/GenBank/DDBJ databases">
        <authorList>
            <person name="Meier V. D."/>
        </authorList>
    </citation>
    <scope>NUCLEOTIDE SEQUENCE</scope>
    <source>
        <strain evidence="11">AVDCRST_MAG20</strain>
    </source>
</reference>
<evidence type="ECO:0000256" key="6">
    <source>
        <dbReference type="ARBA" id="ARBA00022825"/>
    </source>
</evidence>
<comment type="subcellular location">
    <subcellularLocation>
        <location evidence="1">Secreted</location>
    </subcellularLocation>
</comment>
<feature type="active site" description="Charge relay system" evidence="7">
    <location>
        <position position="175"/>
    </location>
</feature>
<organism evidence="11">
    <name type="scientific">uncultured Acidimicrobiales bacterium</name>
    <dbReference type="NCBI Taxonomy" id="310071"/>
    <lineage>
        <taxon>Bacteria</taxon>
        <taxon>Bacillati</taxon>
        <taxon>Actinomycetota</taxon>
        <taxon>Acidimicrobiia</taxon>
        <taxon>Acidimicrobiales</taxon>
        <taxon>environmental samples</taxon>
    </lineage>
</organism>
<feature type="domain" description="SLH" evidence="10">
    <location>
        <begin position="473"/>
        <end position="534"/>
    </location>
</feature>
<keyword evidence="9" id="KW-0732">Signal</keyword>
<dbReference type="PANTHER" id="PTHR43806:SF11">
    <property type="entry name" value="CEREVISIN-RELATED"/>
    <property type="match status" value="1"/>
</dbReference>
<dbReference type="InterPro" id="IPR001119">
    <property type="entry name" value="SLH_dom"/>
</dbReference>
<dbReference type="InterPro" id="IPR036852">
    <property type="entry name" value="Peptidase_S8/S53_dom_sf"/>
</dbReference>